<organism evidence="1 2">
    <name type="scientific">Sphingomonas endophytica</name>
    <dbReference type="NCBI Taxonomy" id="869719"/>
    <lineage>
        <taxon>Bacteria</taxon>
        <taxon>Pseudomonadati</taxon>
        <taxon>Pseudomonadota</taxon>
        <taxon>Alphaproteobacteria</taxon>
        <taxon>Sphingomonadales</taxon>
        <taxon>Sphingomonadaceae</taxon>
        <taxon>Sphingomonas</taxon>
    </lineage>
</organism>
<keyword evidence="2" id="KW-1185">Reference proteome</keyword>
<dbReference type="InterPro" id="IPR007263">
    <property type="entry name" value="DCC1-like"/>
</dbReference>
<dbReference type="EMBL" id="JACIJN010000008">
    <property type="protein sequence ID" value="MBB5726631.1"/>
    <property type="molecule type" value="Genomic_DNA"/>
</dbReference>
<comment type="caution">
    <text evidence="1">The sequence shown here is derived from an EMBL/GenBank/DDBJ whole genome shotgun (WGS) entry which is preliminary data.</text>
</comment>
<dbReference type="Pfam" id="PF04134">
    <property type="entry name" value="DCC1-like"/>
    <property type="match status" value="1"/>
</dbReference>
<reference evidence="1 2" key="1">
    <citation type="submission" date="2020-08" db="EMBL/GenBank/DDBJ databases">
        <title>Genomic Encyclopedia of Type Strains, Phase IV (KMG-IV): sequencing the most valuable type-strain genomes for metagenomic binning, comparative biology and taxonomic classification.</title>
        <authorList>
            <person name="Goeker M."/>
        </authorList>
    </citation>
    <scope>NUCLEOTIDE SEQUENCE [LARGE SCALE GENOMIC DNA]</scope>
    <source>
        <strain evidence="1 2">DSM 101535</strain>
    </source>
</reference>
<gene>
    <name evidence="1" type="ORF">FHS97_002574</name>
</gene>
<evidence type="ECO:0000313" key="2">
    <source>
        <dbReference type="Proteomes" id="UP000560131"/>
    </source>
</evidence>
<dbReference type="PANTHER" id="PTHR33639">
    <property type="entry name" value="THIOL-DISULFIDE OXIDOREDUCTASE DCC"/>
    <property type="match status" value="1"/>
</dbReference>
<evidence type="ECO:0000313" key="1">
    <source>
        <dbReference type="EMBL" id="MBB5726631.1"/>
    </source>
</evidence>
<dbReference type="RefSeq" id="WP_184038292.1">
    <property type="nucleotide sequence ID" value="NZ_BAABAR010000019.1"/>
</dbReference>
<dbReference type="Proteomes" id="UP000560131">
    <property type="component" value="Unassembled WGS sequence"/>
</dbReference>
<proteinExistence type="predicted"/>
<dbReference type="InterPro" id="IPR052927">
    <property type="entry name" value="DCC_oxidoreductase"/>
</dbReference>
<protein>
    <submittedName>
        <fullName evidence="1">DCC family thiol-disulfide oxidoreductase YuxK</fullName>
    </submittedName>
</protein>
<dbReference type="PANTHER" id="PTHR33639:SF2">
    <property type="entry name" value="DUF393 DOMAIN-CONTAINING PROTEIN"/>
    <property type="match status" value="1"/>
</dbReference>
<accession>A0ABR6N746</accession>
<name>A0ABR6N746_9SPHN</name>
<sequence length="133" mass="15058">MTDGPIIPFDAQCVLCSVNARFILRHDRRHRFRVAAMQGAAGAALLRRHAIDPTDPDTILVVEGDHVLRDSDAVIAIYVGLGWPWRVAGAARLVPPWLRDRAYRWIARNRNRLFGWRSTCWLPAPEDAARVLP</sequence>